<keyword evidence="3 4" id="KW-0687">Ribonucleoprotein</keyword>
<evidence type="ECO:0000256" key="4">
    <source>
        <dbReference type="PIRNR" id="PIRNR002129"/>
    </source>
</evidence>
<gene>
    <name evidence="6" type="ORF">IE81DRAFT_336074</name>
</gene>
<evidence type="ECO:0000256" key="3">
    <source>
        <dbReference type="ARBA" id="ARBA00023274"/>
    </source>
</evidence>
<name>A0A316W9S2_9BASI</name>
<evidence type="ECO:0000256" key="1">
    <source>
        <dbReference type="ARBA" id="ARBA00009312"/>
    </source>
</evidence>
<dbReference type="STRING" id="1522189.A0A316W9S2"/>
<dbReference type="GO" id="GO:0003735">
    <property type="term" value="F:structural constituent of ribosome"/>
    <property type="evidence" value="ECO:0007669"/>
    <property type="project" value="InterPro"/>
</dbReference>
<dbReference type="InParanoid" id="A0A316W9S2"/>
<dbReference type="PANTHER" id="PTHR11502">
    <property type="entry name" value="40S RIBOSOMAL PROTEIN S6"/>
    <property type="match status" value="1"/>
</dbReference>
<dbReference type="InterPro" id="IPR001377">
    <property type="entry name" value="Ribosomal_eS6"/>
</dbReference>
<dbReference type="GO" id="GO:0006412">
    <property type="term" value="P:translation"/>
    <property type="evidence" value="ECO:0007669"/>
    <property type="project" value="InterPro"/>
</dbReference>
<feature type="compositionally biased region" description="Basic residues" evidence="5">
    <location>
        <begin position="235"/>
        <end position="246"/>
    </location>
</feature>
<dbReference type="AlphaFoldDB" id="A0A316W9S2"/>
<evidence type="ECO:0000256" key="5">
    <source>
        <dbReference type="SAM" id="MobiDB-lite"/>
    </source>
</evidence>
<dbReference type="SMART" id="SM01405">
    <property type="entry name" value="Ribosomal_S6e"/>
    <property type="match status" value="1"/>
</dbReference>
<dbReference type="OrthoDB" id="10260596at2759"/>
<dbReference type="GO" id="GO:1990904">
    <property type="term" value="C:ribonucleoprotein complex"/>
    <property type="evidence" value="ECO:0007669"/>
    <property type="project" value="UniProtKB-KW"/>
</dbReference>
<dbReference type="FunCoup" id="A0A316W9S2">
    <property type="interactions" value="578"/>
</dbReference>
<keyword evidence="2 4" id="KW-0689">Ribosomal protein</keyword>
<feature type="compositionally biased region" description="Basic and acidic residues" evidence="5">
    <location>
        <begin position="222"/>
        <end position="231"/>
    </location>
</feature>
<dbReference type="Gene3D" id="1.20.5.2650">
    <property type="match status" value="1"/>
</dbReference>
<evidence type="ECO:0000313" key="7">
    <source>
        <dbReference type="Proteomes" id="UP000245783"/>
    </source>
</evidence>
<proteinExistence type="inferred from homology"/>
<evidence type="ECO:0000313" key="6">
    <source>
        <dbReference type="EMBL" id="PWN45818.1"/>
    </source>
</evidence>
<comment type="similarity">
    <text evidence="1 4">Belongs to the eukaryotic ribosomal protein eS6 family.</text>
</comment>
<feature type="compositionally biased region" description="Basic and acidic residues" evidence="5">
    <location>
        <begin position="203"/>
        <end position="216"/>
    </location>
</feature>
<dbReference type="Pfam" id="PF01092">
    <property type="entry name" value="Ribosomal_S6e"/>
    <property type="match status" value="1"/>
</dbReference>
<organism evidence="6 7">
    <name type="scientific">Ceraceosorus guamensis</name>
    <dbReference type="NCBI Taxonomy" id="1522189"/>
    <lineage>
        <taxon>Eukaryota</taxon>
        <taxon>Fungi</taxon>
        <taxon>Dikarya</taxon>
        <taxon>Basidiomycota</taxon>
        <taxon>Ustilaginomycotina</taxon>
        <taxon>Exobasidiomycetes</taxon>
        <taxon>Ceraceosorales</taxon>
        <taxon>Ceraceosoraceae</taxon>
        <taxon>Ceraceosorus</taxon>
    </lineage>
</organism>
<dbReference type="Proteomes" id="UP000245783">
    <property type="component" value="Unassembled WGS sequence"/>
</dbReference>
<dbReference type="GO" id="GO:0005840">
    <property type="term" value="C:ribosome"/>
    <property type="evidence" value="ECO:0007669"/>
    <property type="project" value="UniProtKB-KW"/>
</dbReference>
<dbReference type="PIRSF" id="PIRSF002129">
    <property type="entry name" value="Ribosom_S6_euk"/>
    <property type="match status" value="1"/>
</dbReference>
<accession>A0A316W9S2</accession>
<dbReference type="GeneID" id="37037335"/>
<sequence length="246" mass="28254">MPRPRQANNPATGAQKSFEIDDEHKTRVFYERRMGQEVDISQLGEEFKGYVVRIGGANDKQGFPAKQGVLAPNRVRLLLGAGDSCYRQRRTGERRRKSVRGCIMGSDIQAYHLIIVKQGEKEIPGLTDAESTVPKRLGPKRANHIRKFFNLTPKDDVRKFVIRREVTPKKEGSKPYTKAPKIQRLITSQRLQRKRHLRSLKKRTTERQNAQKKEYEVVLAKRQAEVKERNAAARAQRKSTRAAKQA</sequence>
<feature type="region of interest" description="Disordered" evidence="5">
    <location>
        <begin position="194"/>
        <end position="246"/>
    </location>
</feature>
<keyword evidence="7" id="KW-1185">Reference proteome</keyword>
<protein>
    <recommendedName>
        <fullName evidence="4">40S ribosomal protein S6</fullName>
    </recommendedName>
</protein>
<evidence type="ECO:0000256" key="2">
    <source>
        <dbReference type="ARBA" id="ARBA00022980"/>
    </source>
</evidence>
<reference evidence="6 7" key="1">
    <citation type="journal article" date="2018" name="Mol. Biol. Evol.">
        <title>Broad Genomic Sampling Reveals a Smut Pathogenic Ancestry of the Fungal Clade Ustilaginomycotina.</title>
        <authorList>
            <person name="Kijpornyongpan T."/>
            <person name="Mondo S.J."/>
            <person name="Barry K."/>
            <person name="Sandor L."/>
            <person name="Lee J."/>
            <person name="Lipzen A."/>
            <person name="Pangilinan J."/>
            <person name="LaButti K."/>
            <person name="Hainaut M."/>
            <person name="Henrissat B."/>
            <person name="Grigoriev I.V."/>
            <person name="Spatafora J.W."/>
            <person name="Aime M.C."/>
        </authorList>
    </citation>
    <scope>NUCLEOTIDE SEQUENCE [LARGE SCALE GENOMIC DNA]</scope>
    <source>
        <strain evidence="6 7">MCA 4658</strain>
    </source>
</reference>
<dbReference type="EMBL" id="KZ819353">
    <property type="protein sequence ID" value="PWN45818.1"/>
    <property type="molecule type" value="Genomic_DNA"/>
</dbReference>
<dbReference type="InterPro" id="IPR014401">
    <property type="entry name" value="Ribosomal_eS6-like"/>
</dbReference>
<dbReference type="RefSeq" id="XP_025372978.1">
    <property type="nucleotide sequence ID" value="XM_025515465.1"/>
</dbReference>